<dbReference type="InterPro" id="IPR050091">
    <property type="entry name" value="PKS_NRPS_Biosynth_Enz"/>
</dbReference>
<keyword evidence="3" id="KW-0808">Transferase</keyword>
<feature type="domain" description="Carrier" evidence="10">
    <location>
        <begin position="2475"/>
        <end position="2553"/>
    </location>
</feature>
<dbReference type="SUPFAM" id="SSF52151">
    <property type="entry name" value="FabD/lysophospholipase-like"/>
    <property type="match status" value="1"/>
</dbReference>
<dbReference type="InterPro" id="IPR057326">
    <property type="entry name" value="KR_dom"/>
</dbReference>
<evidence type="ECO:0008006" key="15">
    <source>
        <dbReference type="Google" id="ProtNLM"/>
    </source>
</evidence>
<dbReference type="SMART" id="SM00826">
    <property type="entry name" value="PKS_DH"/>
    <property type="match status" value="1"/>
</dbReference>
<evidence type="ECO:0000259" key="11">
    <source>
        <dbReference type="PROSITE" id="PS52004"/>
    </source>
</evidence>
<dbReference type="InterPro" id="IPR014031">
    <property type="entry name" value="Ketoacyl_synth_C"/>
</dbReference>
<accession>A0A9Q0AIG4</accession>
<dbReference type="SMART" id="SM00827">
    <property type="entry name" value="PKS_AT"/>
    <property type="match status" value="1"/>
</dbReference>
<dbReference type="InterPro" id="IPR013217">
    <property type="entry name" value="Methyltransf_12"/>
</dbReference>
<dbReference type="EMBL" id="JAFIMR010000056">
    <property type="protein sequence ID" value="KAI1853860.1"/>
    <property type="molecule type" value="Genomic_DNA"/>
</dbReference>
<dbReference type="GO" id="GO:0016491">
    <property type="term" value="F:oxidoreductase activity"/>
    <property type="evidence" value="ECO:0007669"/>
    <property type="project" value="UniProtKB-KW"/>
</dbReference>
<keyword evidence="2" id="KW-0597">Phosphoprotein</keyword>
<feature type="domain" description="Ketosynthase family 3 (KS3)" evidence="11">
    <location>
        <begin position="5"/>
        <end position="433"/>
    </location>
</feature>
<dbReference type="InterPro" id="IPR020843">
    <property type="entry name" value="ER"/>
</dbReference>
<dbReference type="Gene3D" id="3.40.366.10">
    <property type="entry name" value="Malonyl-Coenzyme A Acyl Carrier Protein, domain 2"/>
    <property type="match status" value="1"/>
</dbReference>
<dbReference type="GO" id="GO:0004312">
    <property type="term" value="F:fatty acid synthase activity"/>
    <property type="evidence" value="ECO:0007669"/>
    <property type="project" value="TreeGrafter"/>
</dbReference>
<dbReference type="GO" id="GO:0031177">
    <property type="term" value="F:phosphopantetheine binding"/>
    <property type="evidence" value="ECO:0007669"/>
    <property type="project" value="InterPro"/>
</dbReference>
<feature type="domain" description="PKS/mFAS DH" evidence="12">
    <location>
        <begin position="953"/>
        <end position="1278"/>
    </location>
</feature>
<evidence type="ECO:0000256" key="9">
    <source>
        <dbReference type="SAM" id="MobiDB-lite"/>
    </source>
</evidence>
<dbReference type="InterPro" id="IPR020841">
    <property type="entry name" value="PKS_Beta-ketoAc_synthase_dom"/>
</dbReference>
<evidence type="ECO:0000256" key="4">
    <source>
        <dbReference type="ARBA" id="ARBA00022857"/>
    </source>
</evidence>
<sequence length="3140" mass="346458">MNPTQVPIAIVGAGCRFPGGANSLDKLWELLSEGRSGRVEIPKDRWDADGWFNPYPEAKQSMVTKHGYFLQEDISQFDAKFFGISSAEAHSMDPQQRLFLMTTYEALEDAAIPIQTLRGSNTGVFASIFERSYDRMGHKDLSTISRTHVNGSGESILSNRISYFFDLKGPCMTIDTGCSGSLVALHQACQSLKLGESDLALVGGSQLVIHPDNLTIMSGMGMINPDGKSYAFDSRGSGYGRGEGVATIVLKRLDRAIDDGDRIHAVIVNSGIGQDGRTSGLNTPSGDAQASLSSRVYREAGLNPAYTTFVEAHGTGTQAGDREEIESISRVFCDGVSRTEDLYVGSIKPNIGHLEATSGIAGLLKSILVLKNNQIPPNLEFIKPKPSLKLYEKKIQVPTKLTNLPSPRDGKLARVSLNSFGYGGTNCHVILQASAKGTSPQGTKGTNSLLYDDSDNTNSTSPHVSDADQKALVDHKSSLTEDHCSSELIVLTASTEKALSALARDVSQWVKTHEITPQTLHSLCYTLSVRRSAFSYRKAVVASTADELLAGLQFQGPQRRIASVAPLTLVFSGQGAQWPAMGRKLIECSRHFRQSMSSMDNVLRQQGCQWSLVEEISRSSEDSRINDAELAQPATTAIQVALVDLLHSLSIRATRVIGHSSGEIAAAYAAGALSRAAAILVAYHRGVFSSNAKLRAHVPGRMMAVGLGETEALEYVKKTTRGKAVVGCVNSPSSTTISGDETAIDEIKAALDAEGVFARKLKVDTAYHSHHMQRVAQEYQHAIKDIESCGVRSNISFYSSVTGAIKSDGFGADYWKSNLISQVKFSQALTALRDDQIKHEINSNLNIFVEVGPHSALAGPSRQILILGKAGKFEFEYLSALLRNQNAIQTILTLVGRLFEIGVQVAMDAVTTMADEARPEIIRDLKSYPWDLAPYWHESRLSKAHRFRKFPYHDLLGLLEPASTIHEPRWRYFLNLDALPWLRDHVVEGFTIYPGAGYVTMAIEAMKQLVQMRQPQMRVTKFILRDVSFSKPIVLSEQDDSSSGEVEVHLSMSTVHSHDCTRWECFRIWSCSSDGSWTEHCSGEITVEHDNGETDKVEGTRENDQRDKEAMRFLDDSRQSCITEMTKNEFYDFAKLTGNDWRGSFTTVMSANYGEKQGLLKIQNPDIGSFMPHRFFRPHVIHPITLDAVHQLSGLLFKKFVLNAACVPTKIPLVEISAELSITTGDNLICAMKIEGDGPKASKGESWVFQQDAQGHTKPVIRLLINLRAIGDPLPDEDRPFVQDKVNRLDWDLDVDFMTQGVFLDLVSSTLALDDRTAYGFGGIKLDVHEVQKEFLAADQAASIWMRDAVRYIDDNNIIVKSPHLVQYLEWMKKWIESDYCHQITSNLGPNEENRVLQQIEATDSSAELQLLSRIGKALPGIMSGTLDPLSLMLEDNLLSKAYLGGTFTGDYEAAVAYLKVLTFKNPRLRFLEVGAGTGGFTGWVLGGLARANGSGLPVEQYTYTDISSGFFEDAREKFSQWEDLIDFVTLDVEVDPEKQGFQPGSYDVILASNVLHATQRMDLTMEHVRKLLKPGGSLVLIENRPRGATIGLVFGTLAGWWAHKDDFRADTALMNREQWEEVLSKSGFGGVHVARESMMVSRAVSSQSNGTHGRNRIILLRNGTETNYDSFATEIASHSIETRERLWNEVIAEEGSLYVVVDHAEQPLLLDPRQELFESLKGLLGAKSNVLWVMIQDGASPVSAGYKGLVTAFIRVLRRESGNTDLVSFDIRQPAPHPKEIAQLVVNMARSRFGFAPQDTPSREPEFAYEKGQVLIPRIRPDGEFLKWARSGRGAGATADLIPVLYHGNRVLKVDVATPGLLNSIRFVDDYYASASIEPSHIEVKADAYSVNYKDVCVALGQLPSAVGMAGEFAGVVTVVGEDMQHMYQVGDRVMGFGARPFSNLLRINGHYAHKIPTGMPTQVAASIPYSYVTAYHCITKIAGLKNGQSILIHVASGGVGQAAIQLAQHVGATIFCVVGNAAKRQLITDIYGIREEHIFSSHARSLGQGILRLTNGEGVDVVLNSSVGEAFRDSLDCVKELGTFIELGKSEMQRASQLSMAVFNKAITFAAFDLAMLSAHNPTHIHHLLGEIVGLIETKALGPVHPITRYDIGDVRDAFRFLTSREHTGKVVLVVEPTSTVECLPAKPSPLKLRKDGTYIVAGGLGDLASRICAFLASCGAGHVVVLSRRVVDNATKQTHAAAVAVHGGQFHILQCDISSNDSMESAVSYCSELPPDRTFSHMTIEEWTTPLQPKVVGTVNLNKFFASPDLAFFITLSSIVSVVGNSGQSNYAAGNGFQDAFARAHSSHPHTQYVSLNIGAVSIDAHGALKERAASMASIRASLRQNSVMQISYEEFLANLEYIVTDLARNDDLHQSIQGVTYQSMMDVNDEHLLENPIFSHLSPVREKKAMGITRTEKMDLSTALGGVKTLEEAKQLIQDATLAKFAVFLDRHITEIPVDRSLATIGLDSLVSIELKNWMVRTFQVSLQTSELGGTDSIMALTATVASRSTLIPDKIRPGNLPGNIKGDALCTSDDVQVGNNHNFYCCRTSKDLPRYPLLDLDEAVKDLLMSIGHFAHSREEYLELSRKSSALAAQGSIGRKLYDQLRLKANDPSVESWIAEPLLKAMYLTRRYPLAPFSNFLCTHFDSTVPHSQAERASTLTRAICEYKHDRDVGKMMNYPGNEHVAVLRRGHLFKVPLVDEGEIASYEDLRSTYQKIVDLDLDEKQWTGLLTTDDRDTWGSNRKILLSIDARNATYLHTLESSVFVLCLDDDSPITRRDRIVSGYLGDGFNRWHDKCLQIVVTANGRSASIFEHSMIDIMTTSQLSQRMQKAVNTLNPEQKAVNHNCRGVNHACLEEITLLKTAEIDNRISTLRSKYIAVTSSKQYVPHVIRFFGKALFLANAAPIKATVDLTIQLASRLYFGYLPASWETVSTAHFHRGRPEIVQVVLGSVIEFCDAALDDAVPRTEVRTKLLRAAQECNAQVVKGNEGRNYFRLMDVLEVMSKEQHGQEVPELFSDPVWQRAYPRLIMQTMTETKRFEDPGYTMQDPESVWTNYTVFDDSVEVCFTNPLKSGERFQDALNRASDIMKVVIQAR</sequence>
<dbReference type="InterPro" id="IPR023213">
    <property type="entry name" value="CAT-like_dom_sf"/>
</dbReference>
<evidence type="ECO:0000256" key="7">
    <source>
        <dbReference type="ARBA" id="ARBA00023315"/>
    </source>
</evidence>
<keyword evidence="4" id="KW-0521">NADP</keyword>
<feature type="region of interest" description="C-terminal hotdog fold" evidence="8">
    <location>
        <begin position="1122"/>
        <end position="1278"/>
    </location>
</feature>
<keyword evidence="5" id="KW-0560">Oxidoreductase</keyword>
<dbReference type="SUPFAM" id="SSF53335">
    <property type="entry name" value="S-adenosyl-L-methionine-dependent methyltransferases"/>
    <property type="match status" value="1"/>
</dbReference>
<dbReference type="InterPro" id="IPR029063">
    <property type="entry name" value="SAM-dependent_MTases_sf"/>
</dbReference>
<dbReference type="Pfam" id="PF00755">
    <property type="entry name" value="Carn_acyltransf"/>
    <property type="match status" value="2"/>
</dbReference>
<dbReference type="CDD" id="cd05195">
    <property type="entry name" value="enoyl_red"/>
    <property type="match status" value="1"/>
</dbReference>
<dbReference type="CDD" id="cd02440">
    <property type="entry name" value="AdoMet_MTases"/>
    <property type="match status" value="1"/>
</dbReference>
<dbReference type="Gene3D" id="1.10.1200.10">
    <property type="entry name" value="ACP-like"/>
    <property type="match status" value="1"/>
</dbReference>
<name>A0A9Q0AIG4_9PEZI</name>
<feature type="active site" description="Proton donor; for dehydratase activity" evidence="8">
    <location>
        <position position="1187"/>
    </location>
</feature>
<evidence type="ECO:0000256" key="2">
    <source>
        <dbReference type="ARBA" id="ARBA00022553"/>
    </source>
</evidence>
<dbReference type="InterPro" id="IPR020807">
    <property type="entry name" value="PKS_DH"/>
</dbReference>
<feature type="region of interest" description="N-terminal hotdog fold" evidence="8">
    <location>
        <begin position="953"/>
        <end position="1092"/>
    </location>
</feature>
<dbReference type="Pfam" id="PF00698">
    <property type="entry name" value="Acyl_transf_1"/>
    <property type="match status" value="1"/>
</dbReference>
<dbReference type="Pfam" id="PF00109">
    <property type="entry name" value="ketoacyl-synt"/>
    <property type="match status" value="1"/>
</dbReference>
<dbReference type="InterPro" id="IPR042104">
    <property type="entry name" value="PKS_dehydratase_sf"/>
</dbReference>
<dbReference type="Gene3D" id="3.30.559.10">
    <property type="entry name" value="Chloramphenicol acetyltransferase-like domain"/>
    <property type="match status" value="1"/>
</dbReference>
<dbReference type="SMART" id="SM00823">
    <property type="entry name" value="PKS_PP"/>
    <property type="match status" value="1"/>
</dbReference>
<feature type="compositionally biased region" description="Polar residues" evidence="9">
    <location>
        <begin position="435"/>
        <end position="449"/>
    </location>
</feature>
<comment type="caution">
    <text evidence="13">The sequence shown here is derived from an EMBL/GenBank/DDBJ whole genome shotgun (WGS) entry which is preliminary data.</text>
</comment>
<dbReference type="Pfam" id="PF08242">
    <property type="entry name" value="Methyltransf_12"/>
    <property type="match status" value="1"/>
</dbReference>
<dbReference type="SUPFAM" id="SSF50129">
    <property type="entry name" value="GroES-like"/>
    <property type="match status" value="1"/>
</dbReference>
<dbReference type="CDD" id="cd00833">
    <property type="entry name" value="PKS"/>
    <property type="match status" value="1"/>
</dbReference>
<dbReference type="Pfam" id="PF23297">
    <property type="entry name" value="ACP_SdgA_C"/>
    <property type="match status" value="1"/>
</dbReference>
<evidence type="ECO:0000259" key="10">
    <source>
        <dbReference type="PROSITE" id="PS50075"/>
    </source>
</evidence>
<dbReference type="SUPFAM" id="SSF52777">
    <property type="entry name" value="CoA-dependent acyltransferases"/>
    <property type="match status" value="2"/>
</dbReference>
<dbReference type="Pfam" id="PF21089">
    <property type="entry name" value="PKS_DH_N"/>
    <property type="match status" value="1"/>
</dbReference>
<dbReference type="InterPro" id="IPR049551">
    <property type="entry name" value="PKS_DH_C"/>
</dbReference>
<evidence type="ECO:0000256" key="3">
    <source>
        <dbReference type="ARBA" id="ARBA00022679"/>
    </source>
</evidence>
<organism evidence="13 14">
    <name type="scientific">Neoarthrinium moseri</name>
    <dbReference type="NCBI Taxonomy" id="1658444"/>
    <lineage>
        <taxon>Eukaryota</taxon>
        <taxon>Fungi</taxon>
        <taxon>Dikarya</taxon>
        <taxon>Ascomycota</taxon>
        <taxon>Pezizomycotina</taxon>
        <taxon>Sordariomycetes</taxon>
        <taxon>Xylariomycetidae</taxon>
        <taxon>Amphisphaeriales</taxon>
        <taxon>Apiosporaceae</taxon>
        <taxon>Neoarthrinium</taxon>
    </lineage>
</organism>
<dbReference type="InterPro" id="IPR042231">
    <property type="entry name" value="Cho/carn_acyl_trans_2"/>
</dbReference>
<evidence type="ECO:0000313" key="13">
    <source>
        <dbReference type="EMBL" id="KAI1853860.1"/>
    </source>
</evidence>
<dbReference type="InterPro" id="IPR042572">
    <property type="entry name" value="Carn_acyl_trans_N"/>
</dbReference>
<keyword evidence="7" id="KW-0012">Acyltransferase</keyword>
<dbReference type="InterPro" id="IPR013968">
    <property type="entry name" value="PKS_KR"/>
</dbReference>
<evidence type="ECO:0000256" key="1">
    <source>
        <dbReference type="ARBA" id="ARBA00022450"/>
    </source>
</evidence>
<gene>
    <name evidence="13" type="ORF">JX265_012691</name>
</gene>
<dbReference type="SUPFAM" id="SSF53901">
    <property type="entry name" value="Thiolase-like"/>
    <property type="match status" value="1"/>
</dbReference>
<dbReference type="GO" id="GO:0044550">
    <property type="term" value="P:secondary metabolite biosynthetic process"/>
    <property type="evidence" value="ECO:0007669"/>
    <property type="project" value="TreeGrafter"/>
</dbReference>
<reference evidence="13" key="1">
    <citation type="submission" date="2021-03" db="EMBL/GenBank/DDBJ databases">
        <title>Revisited historic fungal species revealed as producer of novel bioactive compounds through whole genome sequencing and comparative genomics.</title>
        <authorList>
            <person name="Vignolle G.A."/>
            <person name="Hochenegger N."/>
            <person name="Mach R.L."/>
            <person name="Mach-Aigner A.R."/>
            <person name="Javad Rahimi M."/>
            <person name="Salim K.A."/>
            <person name="Chan C.M."/>
            <person name="Lim L.B.L."/>
            <person name="Cai F."/>
            <person name="Druzhinina I.S."/>
            <person name="U'Ren J.M."/>
            <person name="Derntl C."/>
        </authorList>
    </citation>
    <scope>NUCLEOTIDE SEQUENCE</scope>
    <source>
        <strain evidence="13">TUCIM 5799</strain>
    </source>
</reference>
<dbReference type="Pfam" id="PF08659">
    <property type="entry name" value="KR"/>
    <property type="match status" value="1"/>
</dbReference>
<dbReference type="InterPro" id="IPR001227">
    <property type="entry name" value="Ac_transferase_dom_sf"/>
</dbReference>
<proteinExistence type="predicted"/>
<dbReference type="InterPro" id="IPR020806">
    <property type="entry name" value="PKS_PP-bd"/>
</dbReference>
<dbReference type="Gene3D" id="3.90.180.10">
    <property type="entry name" value="Medium-chain alcohol dehydrogenases, catalytic domain"/>
    <property type="match status" value="1"/>
</dbReference>
<dbReference type="Pfam" id="PF13602">
    <property type="entry name" value="ADH_zinc_N_2"/>
    <property type="match status" value="1"/>
</dbReference>
<evidence type="ECO:0000256" key="5">
    <source>
        <dbReference type="ARBA" id="ARBA00023002"/>
    </source>
</evidence>
<dbReference type="InterPro" id="IPR016039">
    <property type="entry name" value="Thiolase-like"/>
</dbReference>
<dbReference type="SMART" id="SM00829">
    <property type="entry name" value="PKS_ER"/>
    <property type="match status" value="1"/>
</dbReference>
<evidence type="ECO:0000256" key="6">
    <source>
        <dbReference type="ARBA" id="ARBA00023268"/>
    </source>
</evidence>
<evidence type="ECO:0000259" key="12">
    <source>
        <dbReference type="PROSITE" id="PS52019"/>
    </source>
</evidence>
<protein>
    <recommendedName>
        <fullName evidence="15">Polyketide synthase</fullName>
    </recommendedName>
</protein>
<evidence type="ECO:0000256" key="8">
    <source>
        <dbReference type="PROSITE-ProRule" id="PRU01363"/>
    </source>
</evidence>
<dbReference type="SMART" id="SM00822">
    <property type="entry name" value="PKS_KR"/>
    <property type="match status" value="1"/>
</dbReference>
<keyword evidence="1" id="KW-0596">Phosphopantetheine</keyword>
<keyword evidence="6" id="KW-0511">Multifunctional enzyme</keyword>
<dbReference type="SUPFAM" id="SSF55048">
    <property type="entry name" value="Probable ACP-binding domain of malonyl-CoA ACP transacylase"/>
    <property type="match status" value="1"/>
</dbReference>
<dbReference type="Gene3D" id="3.40.50.150">
    <property type="entry name" value="Vaccinia Virus protein VP39"/>
    <property type="match status" value="1"/>
</dbReference>
<dbReference type="PANTHER" id="PTHR43775:SF22">
    <property type="entry name" value="SYNTHASE, PUTATIVE (JCVI)-RELATED"/>
    <property type="match status" value="1"/>
</dbReference>
<dbReference type="Gene3D" id="3.30.559.70">
    <property type="entry name" value="Choline/Carnitine o-acyltransferase, domain 2"/>
    <property type="match status" value="1"/>
</dbReference>
<keyword evidence="14" id="KW-1185">Reference proteome</keyword>
<dbReference type="GO" id="GO:0006633">
    <property type="term" value="P:fatty acid biosynthetic process"/>
    <property type="evidence" value="ECO:0007669"/>
    <property type="project" value="TreeGrafter"/>
</dbReference>
<dbReference type="Gene3D" id="1.10.275.20">
    <property type="entry name" value="Choline/Carnitine o-acyltransferase"/>
    <property type="match status" value="1"/>
</dbReference>
<dbReference type="PROSITE" id="PS52019">
    <property type="entry name" value="PKS_MFAS_DH"/>
    <property type="match status" value="1"/>
</dbReference>
<dbReference type="InterPro" id="IPR011032">
    <property type="entry name" value="GroES-like_sf"/>
</dbReference>
<dbReference type="InterPro" id="IPR009081">
    <property type="entry name" value="PP-bd_ACP"/>
</dbReference>
<dbReference type="InterPro" id="IPR014043">
    <property type="entry name" value="Acyl_transferase_dom"/>
</dbReference>
<dbReference type="Gene3D" id="3.40.50.720">
    <property type="entry name" value="NAD(P)-binding Rossmann-like Domain"/>
    <property type="match status" value="2"/>
</dbReference>
<dbReference type="Pfam" id="PF22621">
    <property type="entry name" value="CurL-like_PKS_C"/>
    <property type="match status" value="1"/>
</dbReference>
<evidence type="ECO:0000313" key="14">
    <source>
        <dbReference type="Proteomes" id="UP000829685"/>
    </source>
</evidence>
<dbReference type="PANTHER" id="PTHR43775">
    <property type="entry name" value="FATTY ACID SYNTHASE"/>
    <property type="match status" value="1"/>
</dbReference>
<feature type="region of interest" description="Disordered" evidence="9">
    <location>
        <begin position="435"/>
        <end position="467"/>
    </location>
</feature>
<feature type="active site" description="Proton acceptor; for dehydratase activity" evidence="8">
    <location>
        <position position="985"/>
    </location>
</feature>
<dbReference type="Gene3D" id="3.30.70.3290">
    <property type="match status" value="1"/>
</dbReference>
<dbReference type="PROSITE" id="PS50075">
    <property type="entry name" value="CARRIER"/>
    <property type="match status" value="1"/>
</dbReference>
<dbReference type="Pfam" id="PF02801">
    <property type="entry name" value="Ketoacyl-synt_C"/>
    <property type="match status" value="1"/>
</dbReference>
<dbReference type="Proteomes" id="UP000829685">
    <property type="component" value="Unassembled WGS sequence"/>
</dbReference>
<dbReference type="InterPro" id="IPR049552">
    <property type="entry name" value="PKS_DH_N"/>
</dbReference>
<dbReference type="SMART" id="SM00825">
    <property type="entry name" value="PKS_KS"/>
    <property type="match status" value="1"/>
</dbReference>
<dbReference type="Gene3D" id="3.40.47.10">
    <property type="match status" value="1"/>
</dbReference>
<dbReference type="InterPro" id="IPR036736">
    <property type="entry name" value="ACP-like_sf"/>
</dbReference>
<dbReference type="InterPro" id="IPR016036">
    <property type="entry name" value="Malonyl_transacylase_ACP-bd"/>
</dbReference>
<dbReference type="InterPro" id="IPR016035">
    <property type="entry name" value="Acyl_Trfase/lysoPLipase"/>
</dbReference>
<dbReference type="SUPFAM" id="SSF51735">
    <property type="entry name" value="NAD(P)-binding Rossmann-fold domains"/>
    <property type="match status" value="2"/>
</dbReference>
<dbReference type="PROSITE" id="PS52004">
    <property type="entry name" value="KS3_2"/>
    <property type="match status" value="1"/>
</dbReference>
<dbReference type="InterPro" id="IPR036291">
    <property type="entry name" value="NAD(P)-bd_dom_sf"/>
</dbReference>
<dbReference type="InterPro" id="IPR049900">
    <property type="entry name" value="PKS_mFAS_DH"/>
</dbReference>
<dbReference type="InterPro" id="IPR014030">
    <property type="entry name" value="Ketoacyl_synth_N"/>
</dbReference>
<dbReference type="Pfam" id="PF14765">
    <property type="entry name" value="PS-DH"/>
    <property type="match status" value="1"/>
</dbReference>
<dbReference type="InterPro" id="IPR039551">
    <property type="entry name" value="Cho/carn_acyl_trans"/>
</dbReference>
<dbReference type="Gene3D" id="3.10.129.110">
    <property type="entry name" value="Polyketide synthase dehydratase"/>
    <property type="match status" value="1"/>
</dbReference>
<dbReference type="SUPFAM" id="SSF47336">
    <property type="entry name" value="ACP-like"/>
    <property type="match status" value="1"/>
</dbReference>